<evidence type="ECO:0000313" key="1">
    <source>
        <dbReference type="EMBL" id="DAF88771.1"/>
    </source>
</evidence>
<reference evidence="1" key="1">
    <citation type="journal article" date="2021" name="Proc. Natl. Acad. Sci. U.S.A.">
        <title>A Catalog of Tens of Thousands of Viruses from Human Metagenomes Reveals Hidden Associations with Chronic Diseases.</title>
        <authorList>
            <person name="Tisza M.J."/>
            <person name="Buck C.B."/>
        </authorList>
    </citation>
    <scope>NUCLEOTIDE SEQUENCE</scope>
    <source>
        <strain evidence="1">CtXWf36</strain>
    </source>
</reference>
<accession>A0A8S5U2U2</accession>
<dbReference type="EMBL" id="BK015994">
    <property type="protein sequence ID" value="DAF88771.1"/>
    <property type="molecule type" value="Genomic_DNA"/>
</dbReference>
<protein>
    <submittedName>
        <fullName evidence="1">Uncharacterized protein</fullName>
    </submittedName>
</protein>
<name>A0A8S5U2U2_9CAUD</name>
<sequence>MDNCADIIGVVRTTCELRGTVQIVKEHDTYNGQYNVIPKGNAQTLYTMDKLMKENVVVEKIPYYEVSNDSDGITAIIGGNE</sequence>
<organism evidence="1">
    <name type="scientific">Siphoviridae sp. ctXWf36</name>
    <dbReference type="NCBI Taxonomy" id="2825544"/>
    <lineage>
        <taxon>Viruses</taxon>
        <taxon>Duplodnaviria</taxon>
        <taxon>Heunggongvirae</taxon>
        <taxon>Uroviricota</taxon>
        <taxon>Caudoviricetes</taxon>
    </lineage>
</organism>
<proteinExistence type="predicted"/>